<protein>
    <submittedName>
        <fullName evidence="2">GNAT family N-acetyltransferase</fullName>
    </submittedName>
</protein>
<dbReference type="EMBL" id="JBCEWA010000006">
    <property type="protein sequence ID" value="MEL5988575.1"/>
    <property type="molecule type" value="Genomic_DNA"/>
</dbReference>
<proteinExistence type="predicted"/>
<dbReference type="RefSeq" id="WP_087681062.1">
    <property type="nucleotide sequence ID" value="NZ_JBBCRB010000005.1"/>
</dbReference>
<dbReference type="Proteomes" id="UP001398420">
    <property type="component" value="Unassembled WGS sequence"/>
</dbReference>
<organism evidence="2 3">
    <name type="scientific">Kurthia gibsonii</name>
    <dbReference type="NCBI Taxonomy" id="33946"/>
    <lineage>
        <taxon>Bacteria</taxon>
        <taxon>Bacillati</taxon>
        <taxon>Bacillota</taxon>
        <taxon>Bacilli</taxon>
        <taxon>Bacillales</taxon>
        <taxon>Caryophanaceae</taxon>
        <taxon>Kurthia</taxon>
    </lineage>
</organism>
<dbReference type="Pfam" id="PF00583">
    <property type="entry name" value="Acetyltransf_1"/>
    <property type="match status" value="1"/>
</dbReference>
<comment type="caution">
    <text evidence="2">The sequence shown here is derived from an EMBL/GenBank/DDBJ whole genome shotgun (WGS) entry which is preliminary data.</text>
</comment>
<evidence type="ECO:0000313" key="3">
    <source>
        <dbReference type="Proteomes" id="UP001398420"/>
    </source>
</evidence>
<keyword evidence="3" id="KW-1185">Reference proteome</keyword>
<accession>A0ABU9LKN2</accession>
<dbReference type="SUPFAM" id="SSF55729">
    <property type="entry name" value="Acyl-CoA N-acyltransferases (Nat)"/>
    <property type="match status" value="1"/>
</dbReference>
<dbReference type="PROSITE" id="PS51186">
    <property type="entry name" value="GNAT"/>
    <property type="match status" value="1"/>
</dbReference>
<evidence type="ECO:0000313" key="2">
    <source>
        <dbReference type="EMBL" id="MEL5988575.1"/>
    </source>
</evidence>
<dbReference type="InterPro" id="IPR016181">
    <property type="entry name" value="Acyl_CoA_acyltransferase"/>
</dbReference>
<feature type="domain" description="N-acetyltransferase" evidence="1">
    <location>
        <begin position="1"/>
        <end position="154"/>
    </location>
</feature>
<dbReference type="Gene3D" id="3.40.630.30">
    <property type="match status" value="1"/>
</dbReference>
<gene>
    <name evidence="2" type="ORF">AAF454_09185</name>
</gene>
<reference evidence="2 3" key="1">
    <citation type="submission" date="2024-04" db="EMBL/GenBank/DDBJ databases">
        <authorList>
            <person name="Wu Y.S."/>
            <person name="Zhang L."/>
        </authorList>
    </citation>
    <scope>NUCLEOTIDE SEQUENCE [LARGE SCALE GENOMIC DNA]</scope>
    <source>
        <strain evidence="2 3">KG-01</strain>
    </source>
</reference>
<name>A0ABU9LKN2_9BACL</name>
<sequence>MYFKKFTVEDEPRIQNYLLTEDQLLYTASPREVIKIEDSERHPILALDDDLFVTFFVLHEGKGPLDFLGTEHDILLRSFSTDVRYEGRGYATKVLEKIPSYVQENFPHIKRIILALDEGNERARALYIKQGYTDTELRMAGRTSNLHILQYSFV</sequence>
<evidence type="ECO:0000259" key="1">
    <source>
        <dbReference type="PROSITE" id="PS51186"/>
    </source>
</evidence>
<dbReference type="InterPro" id="IPR000182">
    <property type="entry name" value="GNAT_dom"/>
</dbReference>